<evidence type="ECO:0000256" key="1">
    <source>
        <dbReference type="ARBA" id="ARBA00007553"/>
    </source>
</evidence>
<dbReference type="Proteomes" id="UP001223646">
    <property type="component" value="Unassembled WGS sequence"/>
</dbReference>
<dbReference type="CDD" id="cd06583">
    <property type="entry name" value="PGRP"/>
    <property type="match status" value="1"/>
</dbReference>
<dbReference type="InterPro" id="IPR006619">
    <property type="entry name" value="PGRP_domain_met/bac"/>
</dbReference>
<proteinExistence type="inferred from homology"/>
<name>A0AAW9SZ31_CORAY</name>
<dbReference type="EMBL" id="JASOOY020000027">
    <property type="protein sequence ID" value="MEO3717391.1"/>
    <property type="molecule type" value="Genomic_DNA"/>
</dbReference>
<dbReference type="PANTHER" id="PTHR11022">
    <property type="entry name" value="PEPTIDOGLYCAN RECOGNITION PROTEIN"/>
    <property type="match status" value="1"/>
</dbReference>
<comment type="similarity">
    <text evidence="1">Belongs to the N-acetylmuramoyl-L-alanine amidase 2 family.</text>
</comment>
<comment type="caution">
    <text evidence="5">The sequence shown here is derived from an EMBL/GenBank/DDBJ whole genome shotgun (WGS) entry which is preliminary data.</text>
</comment>
<feature type="chain" id="PRO_5043936964" evidence="3">
    <location>
        <begin position="23"/>
        <end position="501"/>
    </location>
</feature>
<gene>
    <name evidence="5" type="ORF">QP460_007310</name>
</gene>
<dbReference type="SUPFAM" id="SSF55846">
    <property type="entry name" value="N-acetylmuramoyl-L-alanine amidase-like"/>
    <property type="match status" value="1"/>
</dbReference>
<keyword evidence="3" id="KW-0732">Signal</keyword>
<dbReference type="GO" id="GO:0008270">
    <property type="term" value="F:zinc ion binding"/>
    <property type="evidence" value="ECO:0007669"/>
    <property type="project" value="InterPro"/>
</dbReference>
<evidence type="ECO:0000259" key="4">
    <source>
        <dbReference type="SMART" id="SM00701"/>
    </source>
</evidence>
<reference evidence="5" key="1">
    <citation type="submission" date="2023-05" db="EMBL/GenBank/DDBJ databases">
        <authorList>
            <person name="Du J."/>
        </authorList>
    </citation>
    <scope>NUCLEOTIDE SEQUENCE</scope>
    <source>
        <strain evidence="5">UMB1064</strain>
    </source>
</reference>
<dbReference type="InterPro" id="IPR002502">
    <property type="entry name" value="Amidase_domain"/>
</dbReference>
<keyword evidence="5" id="KW-0378">Hydrolase</keyword>
<protein>
    <submittedName>
        <fullName evidence="5">N-acetylmuramoyl-L-alanine amidase</fullName>
        <ecNumber evidence="5">3.5.1.28</ecNumber>
    </submittedName>
</protein>
<dbReference type="SMART" id="SM00701">
    <property type="entry name" value="PGRP"/>
    <property type="match status" value="1"/>
</dbReference>
<reference evidence="5" key="2">
    <citation type="submission" date="2024-05" db="EMBL/GenBank/DDBJ databases">
        <authorList>
            <person name="Wolfe A."/>
        </authorList>
    </citation>
    <scope>NUCLEOTIDE SEQUENCE</scope>
    <source>
        <strain evidence="5">UMB1064</strain>
    </source>
</reference>
<dbReference type="InterPro" id="IPR006311">
    <property type="entry name" value="TAT_signal"/>
</dbReference>
<dbReference type="PROSITE" id="PS51318">
    <property type="entry name" value="TAT"/>
    <property type="match status" value="1"/>
</dbReference>
<feature type="domain" description="Peptidoglycan recognition protein family" evidence="4">
    <location>
        <begin position="230"/>
        <end position="377"/>
    </location>
</feature>
<dbReference type="Gene3D" id="3.40.80.10">
    <property type="entry name" value="Peptidoglycan recognition protein-like"/>
    <property type="match status" value="1"/>
</dbReference>
<dbReference type="Pfam" id="PF01510">
    <property type="entry name" value="Amidase_2"/>
    <property type="match status" value="1"/>
</dbReference>
<feature type="compositionally biased region" description="Gly residues" evidence="2">
    <location>
        <begin position="456"/>
        <end position="465"/>
    </location>
</feature>
<evidence type="ECO:0000256" key="3">
    <source>
        <dbReference type="SAM" id="SignalP"/>
    </source>
</evidence>
<dbReference type="GO" id="GO:0008745">
    <property type="term" value="F:N-acetylmuramoyl-L-alanine amidase activity"/>
    <property type="evidence" value="ECO:0007669"/>
    <property type="project" value="UniProtKB-EC"/>
</dbReference>
<evidence type="ECO:0000313" key="5">
    <source>
        <dbReference type="EMBL" id="MEO3717391.1"/>
    </source>
</evidence>
<dbReference type="InterPro" id="IPR036505">
    <property type="entry name" value="Amidase/PGRP_sf"/>
</dbReference>
<dbReference type="InterPro" id="IPR015510">
    <property type="entry name" value="PGRP"/>
</dbReference>
<dbReference type="PANTHER" id="PTHR11022:SF41">
    <property type="entry name" value="PEPTIDOGLYCAN-RECOGNITION PROTEIN LC-RELATED"/>
    <property type="match status" value="1"/>
</dbReference>
<organism evidence="5 6">
    <name type="scientific">Corynebacterium amycolatum</name>
    <dbReference type="NCBI Taxonomy" id="43765"/>
    <lineage>
        <taxon>Bacteria</taxon>
        <taxon>Bacillati</taxon>
        <taxon>Actinomycetota</taxon>
        <taxon>Actinomycetes</taxon>
        <taxon>Mycobacteriales</taxon>
        <taxon>Corynebacteriaceae</taxon>
        <taxon>Corynebacterium</taxon>
    </lineage>
</organism>
<dbReference type="AlphaFoldDB" id="A0AAW9SZ31"/>
<dbReference type="RefSeq" id="WP_284826098.1">
    <property type="nucleotide sequence ID" value="NZ_JASOOY020000027.1"/>
</dbReference>
<accession>A0AAW9SZ31</accession>
<evidence type="ECO:0000313" key="6">
    <source>
        <dbReference type="Proteomes" id="UP001223646"/>
    </source>
</evidence>
<sequence>MPTRRRINAPSMGRRTFLYGLAATTAAAPLATWGIRQAPTLVESPGAGPIAAKISTSPLVDAVTMMIDDAAVGTHAITDALHPLRGFVKDITRDEPFSQFALTWPGDDNLQLYVRAEREDGSFGPWFHADSHGPMNNSGQSGTELLFVEPTRRVQVSTVGLNLLEGLDPRNIIGIDNLDPATIGGGLQELVSATAALSLNAVQAVFIDGVEQVGEVIQPVAYESSIAGAPNVISRAAWGADESIRSGSSSYSTFKGTCIHHTAGSNNYSESQGPAIVRGIYAYHAKTLGWGDVGYNALVDKYGNIYEGRYGGLDKNIEGAHAGGFNNGTFGISVMGNHDQLEIPDAAVTALGEMVGWRMKVGGVDPMSTAALTSAGYSKARYSSGQTVNLPAIFGHRDTGYTSCPGTFGYQQMDAIRAAAKAKFDGAGGAGIAGRSTDPNNQDGESAGIPPLPGTGESGDNGGSLGNVETPTPGEVLGEFLTDSLPANPAEATQAWFTPQN</sequence>
<evidence type="ECO:0000256" key="2">
    <source>
        <dbReference type="SAM" id="MobiDB-lite"/>
    </source>
</evidence>
<feature type="signal peptide" evidence="3">
    <location>
        <begin position="1"/>
        <end position="22"/>
    </location>
</feature>
<dbReference type="GO" id="GO:0009253">
    <property type="term" value="P:peptidoglycan catabolic process"/>
    <property type="evidence" value="ECO:0007669"/>
    <property type="project" value="InterPro"/>
</dbReference>
<feature type="region of interest" description="Disordered" evidence="2">
    <location>
        <begin position="430"/>
        <end position="501"/>
    </location>
</feature>
<dbReference type="EC" id="3.5.1.28" evidence="5"/>